<sequence>MKETPVISNMAWDDNTSYKVTVYIENTAQGLKTQEVYENSKGYKESSVNFTHTYQIPPTPEENSSYVSTGDNNLSLLLRLCISGISVFIIIKIRRKECDNVKKEK</sequence>
<name>A0ABT1ELQ7_9FIRM</name>
<keyword evidence="1" id="KW-0472">Membrane</keyword>
<reference evidence="2 3" key="1">
    <citation type="journal article" date="2022" name="Genome Biol. Evol.">
        <title>Host diet, physiology and behaviors set the stage for Lachnospiraceae cladogenesis.</title>
        <authorList>
            <person name="Vera-Ponce De Leon A."/>
            <person name="Schneider M."/>
            <person name="Jahnes B.C."/>
            <person name="Sadowski V."/>
            <person name="Camuy-Velez L.A."/>
            <person name="Duan J."/>
            <person name="Sabree Z.L."/>
        </authorList>
    </citation>
    <scope>NUCLEOTIDE SEQUENCE [LARGE SCALE GENOMIC DNA]</scope>
    <source>
        <strain evidence="2 3">PAL227</strain>
    </source>
</reference>
<accession>A0ABT1ELQ7</accession>
<gene>
    <name evidence="2" type="ORF">NK118_15370</name>
</gene>
<evidence type="ECO:0000256" key="1">
    <source>
        <dbReference type="SAM" id="Phobius"/>
    </source>
</evidence>
<organism evidence="2 3">
    <name type="scientific">Ohessyouella blattaphilus</name>
    <dbReference type="NCBI Taxonomy" id="2949333"/>
    <lineage>
        <taxon>Bacteria</taxon>
        <taxon>Bacillati</taxon>
        <taxon>Bacillota</taxon>
        <taxon>Clostridia</taxon>
        <taxon>Lachnospirales</taxon>
        <taxon>Lachnospiraceae</taxon>
        <taxon>Ohessyouella</taxon>
    </lineage>
</organism>
<keyword evidence="1" id="KW-1133">Transmembrane helix</keyword>
<comment type="caution">
    <text evidence="2">The sequence shown here is derived from an EMBL/GenBank/DDBJ whole genome shotgun (WGS) entry which is preliminary data.</text>
</comment>
<dbReference type="EMBL" id="JAMZFV010000077">
    <property type="protein sequence ID" value="MCP1111623.1"/>
    <property type="molecule type" value="Genomic_DNA"/>
</dbReference>
<proteinExistence type="predicted"/>
<evidence type="ECO:0000313" key="3">
    <source>
        <dbReference type="Proteomes" id="UP001523565"/>
    </source>
</evidence>
<feature type="non-terminal residue" evidence="2">
    <location>
        <position position="1"/>
    </location>
</feature>
<dbReference type="RefSeq" id="WP_262070473.1">
    <property type="nucleotide sequence ID" value="NZ_JAMXOC010000077.1"/>
</dbReference>
<keyword evidence="3" id="KW-1185">Reference proteome</keyword>
<keyword evidence="1" id="KW-0812">Transmembrane</keyword>
<dbReference type="Proteomes" id="UP001523565">
    <property type="component" value="Unassembled WGS sequence"/>
</dbReference>
<feature type="transmembrane region" description="Helical" evidence="1">
    <location>
        <begin position="76"/>
        <end position="93"/>
    </location>
</feature>
<evidence type="ECO:0000313" key="2">
    <source>
        <dbReference type="EMBL" id="MCP1111623.1"/>
    </source>
</evidence>
<protein>
    <submittedName>
        <fullName evidence="2">Uncharacterized protein</fullName>
    </submittedName>
</protein>